<dbReference type="GO" id="GO:0044773">
    <property type="term" value="P:mitotic DNA damage checkpoint signaling"/>
    <property type="evidence" value="ECO:0007669"/>
    <property type="project" value="TreeGrafter"/>
</dbReference>
<dbReference type="SUPFAM" id="SSF56112">
    <property type="entry name" value="Protein kinase-like (PK-like)"/>
    <property type="match status" value="1"/>
</dbReference>
<dbReference type="InterPro" id="IPR008271">
    <property type="entry name" value="Ser/Thr_kinase_AS"/>
</dbReference>
<protein>
    <submittedName>
        <fullName evidence="2">Kinase domain-containing protein</fullName>
    </submittedName>
</protein>
<reference evidence="2" key="1">
    <citation type="journal article" date="2020" name="Stud. Mycol.">
        <title>101 Dothideomycetes genomes: a test case for predicting lifestyles and emergence of pathogens.</title>
        <authorList>
            <person name="Haridas S."/>
            <person name="Albert R."/>
            <person name="Binder M."/>
            <person name="Bloem J."/>
            <person name="Labutti K."/>
            <person name="Salamov A."/>
            <person name="Andreopoulos B."/>
            <person name="Baker S."/>
            <person name="Barry K."/>
            <person name="Bills G."/>
            <person name="Bluhm B."/>
            <person name="Cannon C."/>
            <person name="Castanera R."/>
            <person name="Culley D."/>
            <person name="Daum C."/>
            <person name="Ezra D."/>
            <person name="Gonzalez J."/>
            <person name="Henrissat B."/>
            <person name="Kuo A."/>
            <person name="Liang C."/>
            <person name="Lipzen A."/>
            <person name="Lutzoni F."/>
            <person name="Magnuson J."/>
            <person name="Mondo S."/>
            <person name="Nolan M."/>
            <person name="Ohm R."/>
            <person name="Pangilinan J."/>
            <person name="Park H.-J."/>
            <person name="Ramirez L."/>
            <person name="Alfaro M."/>
            <person name="Sun H."/>
            <person name="Tritt A."/>
            <person name="Yoshinaga Y."/>
            <person name="Zwiers L.-H."/>
            <person name="Turgeon B."/>
            <person name="Goodwin S."/>
            <person name="Spatafora J."/>
            <person name="Crous P."/>
            <person name="Grigoriev I."/>
        </authorList>
    </citation>
    <scope>NUCLEOTIDE SEQUENCE</scope>
    <source>
        <strain evidence="2">CBS 113389</strain>
    </source>
</reference>
<proteinExistence type="predicted"/>
<dbReference type="PROSITE" id="PS50011">
    <property type="entry name" value="PROTEIN_KINASE_DOM"/>
    <property type="match status" value="1"/>
</dbReference>
<dbReference type="Proteomes" id="UP000799767">
    <property type="component" value="Unassembled WGS sequence"/>
</dbReference>
<dbReference type="Gene3D" id="1.10.510.10">
    <property type="entry name" value="Transferase(Phosphotransferase) domain 1"/>
    <property type="match status" value="1"/>
</dbReference>
<dbReference type="Pfam" id="PF00069">
    <property type="entry name" value="Pkinase"/>
    <property type="match status" value="1"/>
</dbReference>
<dbReference type="RefSeq" id="XP_033593355.1">
    <property type="nucleotide sequence ID" value="XM_033732764.1"/>
</dbReference>
<dbReference type="AlphaFoldDB" id="A0A6A6Q4A3"/>
<keyword evidence="3" id="KW-1185">Reference proteome</keyword>
<dbReference type="OrthoDB" id="4062651at2759"/>
<evidence type="ECO:0000259" key="1">
    <source>
        <dbReference type="PROSITE" id="PS50011"/>
    </source>
</evidence>
<dbReference type="GO" id="GO:0004674">
    <property type="term" value="F:protein serine/threonine kinase activity"/>
    <property type="evidence" value="ECO:0007669"/>
    <property type="project" value="TreeGrafter"/>
</dbReference>
<dbReference type="PANTHER" id="PTHR44167:SF24">
    <property type="entry name" value="SERINE_THREONINE-PROTEIN KINASE CHK2"/>
    <property type="match status" value="1"/>
</dbReference>
<dbReference type="InterPro" id="IPR000719">
    <property type="entry name" value="Prot_kinase_dom"/>
</dbReference>
<evidence type="ECO:0000313" key="3">
    <source>
        <dbReference type="Proteomes" id="UP000799767"/>
    </source>
</evidence>
<dbReference type="EMBL" id="MU001632">
    <property type="protein sequence ID" value="KAF2486786.1"/>
    <property type="molecule type" value="Genomic_DNA"/>
</dbReference>
<dbReference type="InterPro" id="IPR011009">
    <property type="entry name" value="Kinase-like_dom_sf"/>
</dbReference>
<dbReference type="PROSITE" id="PS00108">
    <property type="entry name" value="PROTEIN_KINASE_ST"/>
    <property type="match status" value="1"/>
</dbReference>
<keyword evidence="2" id="KW-0418">Kinase</keyword>
<dbReference type="GeneID" id="54473766"/>
<keyword evidence="2" id="KW-0808">Transferase</keyword>
<dbReference type="SMART" id="SM00220">
    <property type="entry name" value="S_TKc"/>
    <property type="match status" value="1"/>
</dbReference>
<dbReference type="GO" id="GO:0005524">
    <property type="term" value="F:ATP binding"/>
    <property type="evidence" value="ECO:0007669"/>
    <property type="project" value="InterPro"/>
</dbReference>
<sequence>MSLLRIRQLAPTLRRACWTSIVIEPPAAQSVGVSGRVYEFEESLEIRFPAGQVWAARAGDKRYVLKELPESWRWENFLENIWPSLDKHPNIRLPCDTILGQRTLVYEHLSHDYLDLAQELPAPAQRQVLKSILQGLAELHSRRVAHLDVKPNNVMVDCSFENGSPTVQKVQVIDFEDGALLKPGKYVAERFCGNENWRSPEQAFRGYLYAPTDMFSFGITCIYGMLRRIIFWRDEDLERHKALGNTDQLARLTRQVMYFGDAKGLKGLRRFAAGKDKMAIRKSLDAIWKDRKNSELPYKHFSLWPEIEDKGFKDVVLKMMNLDPEKRLTAREALEHPWFADVKPL</sequence>
<dbReference type="PANTHER" id="PTHR44167">
    <property type="entry name" value="OVARIAN-SPECIFIC SERINE/THREONINE-PROTEIN KINASE LOK-RELATED"/>
    <property type="match status" value="1"/>
</dbReference>
<gene>
    <name evidence="2" type="ORF">BDY17DRAFT_292108</name>
</gene>
<feature type="domain" description="Protein kinase" evidence="1">
    <location>
        <begin position="23"/>
        <end position="339"/>
    </location>
</feature>
<evidence type="ECO:0000313" key="2">
    <source>
        <dbReference type="EMBL" id="KAF2486786.1"/>
    </source>
</evidence>
<dbReference type="GO" id="GO:0005634">
    <property type="term" value="C:nucleus"/>
    <property type="evidence" value="ECO:0007669"/>
    <property type="project" value="TreeGrafter"/>
</dbReference>
<accession>A0A6A6Q4A3</accession>
<name>A0A6A6Q4A3_9PEZI</name>
<organism evidence="2 3">
    <name type="scientific">Neohortaea acidophila</name>
    <dbReference type="NCBI Taxonomy" id="245834"/>
    <lineage>
        <taxon>Eukaryota</taxon>
        <taxon>Fungi</taxon>
        <taxon>Dikarya</taxon>
        <taxon>Ascomycota</taxon>
        <taxon>Pezizomycotina</taxon>
        <taxon>Dothideomycetes</taxon>
        <taxon>Dothideomycetidae</taxon>
        <taxon>Mycosphaerellales</taxon>
        <taxon>Teratosphaeriaceae</taxon>
        <taxon>Neohortaea</taxon>
    </lineage>
</organism>